<keyword evidence="3" id="KW-1185">Reference proteome</keyword>
<dbReference type="RefSeq" id="XP_062678150.1">
    <property type="nucleotide sequence ID" value="XM_062828463.1"/>
</dbReference>
<dbReference type="Proteomes" id="UP001278500">
    <property type="component" value="Unassembled WGS sequence"/>
</dbReference>
<comment type="caution">
    <text evidence="2">The sequence shown here is derived from an EMBL/GenBank/DDBJ whole genome shotgun (WGS) entry which is preliminary data.</text>
</comment>
<dbReference type="AlphaFoldDB" id="A0AAE0J8B7"/>
<gene>
    <name evidence="2" type="ORF">B0H65DRAFT_511154</name>
</gene>
<accession>A0AAE0J8B7</accession>
<reference evidence="2" key="1">
    <citation type="journal article" date="2023" name="Mol. Phylogenet. Evol.">
        <title>Genome-scale phylogeny and comparative genomics of the fungal order Sordariales.</title>
        <authorList>
            <person name="Hensen N."/>
            <person name="Bonometti L."/>
            <person name="Westerberg I."/>
            <person name="Brannstrom I.O."/>
            <person name="Guillou S."/>
            <person name="Cros-Aarteil S."/>
            <person name="Calhoun S."/>
            <person name="Haridas S."/>
            <person name="Kuo A."/>
            <person name="Mondo S."/>
            <person name="Pangilinan J."/>
            <person name="Riley R."/>
            <person name="LaButti K."/>
            <person name="Andreopoulos B."/>
            <person name="Lipzen A."/>
            <person name="Chen C."/>
            <person name="Yan M."/>
            <person name="Daum C."/>
            <person name="Ng V."/>
            <person name="Clum A."/>
            <person name="Steindorff A."/>
            <person name="Ohm R.A."/>
            <person name="Martin F."/>
            <person name="Silar P."/>
            <person name="Natvig D.O."/>
            <person name="Lalanne C."/>
            <person name="Gautier V."/>
            <person name="Ament-Velasquez S.L."/>
            <person name="Kruys A."/>
            <person name="Hutchinson M.I."/>
            <person name="Powell A.J."/>
            <person name="Barry K."/>
            <person name="Miller A.N."/>
            <person name="Grigoriev I.V."/>
            <person name="Debuchy R."/>
            <person name="Gladieux P."/>
            <person name="Hiltunen Thoren M."/>
            <person name="Johannesson H."/>
        </authorList>
    </citation>
    <scope>NUCLEOTIDE SEQUENCE</scope>
    <source>
        <strain evidence="2">CBS 560.94</strain>
    </source>
</reference>
<protein>
    <submittedName>
        <fullName evidence="2">Uncharacterized protein</fullName>
    </submittedName>
</protein>
<dbReference type="GeneID" id="87865617"/>
<organism evidence="2 3">
    <name type="scientific">Neurospora tetraspora</name>
    <dbReference type="NCBI Taxonomy" id="94610"/>
    <lineage>
        <taxon>Eukaryota</taxon>
        <taxon>Fungi</taxon>
        <taxon>Dikarya</taxon>
        <taxon>Ascomycota</taxon>
        <taxon>Pezizomycotina</taxon>
        <taxon>Sordariomycetes</taxon>
        <taxon>Sordariomycetidae</taxon>
        <taxon>Sordariales</taxon>
        <taxon>Sordariaceae</taxon>
        <taxon>Neurospora</taxon>
    </lineage>
</organism>
<sequence length="349" mass="38658">MDPPNPPAPPQQEITSLEHFLQIQAAEEAAAEAAPAAKGNTTADDFPINPAEQRALVDQFIAAMLKTVDIVDNYRNDPTENPDVKYVLGLPREKMVRKGWEFMVYVYKVQRGIIHPDALSPDIPNFMTRWRLTLGTFRKSKAACTDLFTLPFLWRYSCNPVRELEFGGSYETVGNITTIRNAAGEIIERLNKPQKRPLAEYMDEDLAACAKVKRQRRTTGASSASAATITFQAMLQEQSALQREQEGSGSLAVSDGPSSPGPDVANYNPGNKQDHAPNHHQSLDGEFGYDPLNQYPAPAEGDAEADPLVRDQHSQQPADFMAFFNFDRYFNRNQPIAGHARGNDGSHPA</sequence>
<reference evidence="2" key="2">
    <citation type="submission" date="2023-06" db="EMBL/GenBank/DDBJ databases">
        <authorList>
            <consortium name="Lawrence Berkeley National Laboratory"/>
            <person name="Haridas S."/>
            <person name="Hensen N."/>
            <person name="Bonometti L."/>
            <person name="Westerberg I."/>
            <person name="Brannstrom I.O."/>
            <person name="Guillou S."/>
            <person name="Cros-Aarteil S."/>
            <person name="Calhoun S."/>
            <person name="Kuo A."/>
            <person name="Mondo S."/>
            <person name="Pangilinan J."/>
            <person name="Riley R."/>
            <person name="Labutti K."/>
            <person name="Andreopoulos B."/>
            <person name="Lipzen A."/>
            <person name="Chen C."/>
            <person name="Yanf M."/>
            <person name="Daum C."/>
            <person name="Ng V."/>
            <person name="Clum A."/>
            <person name="Steindorff A."/>
            <person name="Ohm R."/>
            <person name="Martin F."/>
            <person name="Silar P."/>
            <person name="Natvig D."/>
            <person name="Lalanne C."/>
            <person name="Gautier V."/>
            <person name="Ament-Velasquez S.L."/>
            <person name="Kruys A."/>
            <person name="Hutchinson M.I."/>
            <person name="Powell A.J."/>
            <person name="Barry K."/>
            <person name="Miller A.N."/>
            <person name="Grigoriev I.V."/>
            <person name="Debuchy R."/>
            <person name="Gladieux P."/>
            <person name="Thoren M.H."/>
            <person name="Johannesson H."/>
        </authorList>
    </citation>
    <scope>NUCLEOTIDE SEQUENCE</scope>
    <source>
        <strain evidence="2">CBS 560.94</strain>
    </source>
</reference>
<proteinExistence type="predicted"/>
<evidence type="ECO:0000313" key="2">
    <source>
        <dbReference type="EMBL" id="KAK3338790.1"/>
    </source>
</evidence>
<dbReference type="EMBL" id="JAUEPP010000007">
    <property type="protein sequence ID" value="KAK3338790.1"/>
    <property type="molecule type" value="Genomic_DNA"/>
</dbReference>
<feature type="region of interest" description="Disordered" evidence="1">
    <location>
        <begin position="238"/>
        <end position="312"/>
    </location>
</feature>
<name>A0AAE0J8B7_9PEZI</name>
<evidence type="ECO:0000256" key="1">
    <source>
        <dbReference type="SAM" id="MobiDB-lite"/>
    </source>
</evidence>
<evidence type="ECO:0000313" key="3">
    <source>
        <dbReference type="Proteomes" id="UP001278500"/>
    </source>
</evidence>
<feature type="compositionally biased region" description="Basic and acidic residues" evidence="1">
    <location>
        <begin position="272"/>
        <end position="283"/>
    </location>
</feature>